<reference evidence="2" key="1">
    <citation type="journal article" date="2020" name="Nature">
        <title>Giant virus diversity and host interactions through global metagenomics.</title>
        <authorList>
            <person name="Schulz F."/>
            <person name="Roux S."/>
            <person name="Paez-Espino D."/>
            <person name="Jungbluth S."/>
            <person name="Walsh D.A."/>
            <person name="Denef V.J."/>
            <person name="McMahon K.D."/>
            <person name="Konstantinidis K.T."/>
            <person name="Eloe-Fadrosh E.A."/>
            <person name="Kyrpides N.C."/>
            <person name="Woyke T."/>
        </authorList>
    </citation>
    <scope>NUCLEOTIDE SEQUENCE</scope>
    <source>
        <strain evidence="2">GVMAG-M-3300009161-52</strain>
    </source>
</reference>
<evidence type="ECO:0000313" key="2">
    <source>
        <dbReference type="EMBL" id="QHT33795.1"/>
    </source>
</evidence>
<protein>
    <submittedName>
        <fullName evidence="2">Uncharacterized protein</fullName>
    </submittedName>
</protein>
<evidence type="ECO:0000256" key="1">
    <source>
        <dbReference type="SAM" id="MobiDB-lite"/>
    </source>
</evidence>
<sequence>MNITPHDILTGILIIFVLTYAYNDYIRPILVNLIQGKSLSTTITEAFSSQGSSQYSSLSPGLSNTVQFDTNSYLRNTNKPIILNNQISLPIINYGNPSGNGSYAELVADYFRNKIYPIQSIQTQSNIDTIYKFINNEIDIAFISEEILTRYIKRDCKYLTRLLAEAFELDTTLPENNLDSPKILDRLYPPVNVSAIGIGFDIDFYLVVSNFSNIVEFLDITKGKTVGVLGDSYYFFLKICMAYEISQDTLNKMTTDSTNMDNNTNSTIEPTMEGLIEKFIENKYDAIFIACHPKNLQLLKMSKNKKLRYIHIQKRAKMDSRSNLNNLQNLKGTQQGSGTNNTPPPPDYNRQEIYSKTVLADLNTTNITEDFNSLIKKYFHHLNPRAVDLNKFHKSGNMYSYLDTYSTTMVLVIRDGIPAERVAFLTRNYIENLEKMRDSIDIKYFDIKLNNFSSIEFKYDELVSFDKVIPLADGARKVYKEEGLIYYEEDEKCKL</sequence>
<organism evidence="2">
    <name type="scientific">viral metagenome</name>
    <dbReference type="NCBI Taxonomy" id="1070528"/>
    <lineage>
        <taxon>unclassified sequences</taxon>
        <taxon>metagenomes</taxon>
        <taxon>organismal metagenomes</taxon>
    </lineage>
</organism>
<feature type="region of interest" description="Disordered" evidence="1">
    <location>
        <begin position="321"/>
        <end position="350"/>
    </location>
</feature>
<dbReference type="EMBL" id="MN738978">
    <property type="protein sequence ID" value="QHT33795.1"/>
    <property type="molecule type" value="Genomic_DNA"/>
</dbReference>
<dbReference type="AlphaFoldDB" id="A0A6C0F364"/>
<accession>A0A6C0F364</accession>
<name>A0A6C0F364_9ZZZZ</name>
<feature type="compositionally biased region" description="Polar residues" evidence="1">
    <location>
        <begin position="321"/>
        <end position="341"/>
    </location>
</feature>
<proteinExistence type="predicted"/>